<sequence length="39" mass="4298">MTITIGGSNLSIEPLLLNRVSEEVRGTRQTLLFLISVIL</sequence>
<dbReference type="Proteomes" id="UP000663881">
    <property type="component" value="Unassembled WGS sequence"/>
</dbReference>
<protein>
    <submittedName>
        <fullName evidence="1">Uncharacterized protein</fullName>
    </submittedName>
</protein>
<dbReference type="AlphaFoldDB" id="A0A820FU57"/>
<dbReference type="EMBL" id="CAJOAY010013550">
    <property type="protein sequence ID" value="CAF4267051.1"/>
    <property type="molecule type" value="Genomic_DNA"/>
</dbReference>
<evidence type="ECO:0000313" key="2">
    <source>
        <dbReference type="Proteomes" id="UP000663881"/>
    </source>
</evidence>
<proteinExistence type="predicted"/>
<organism evidence="1 2">
    <name type="scientific">Adineta steineri</name>
    <dbReference type="NCBI Taxonomy" id="433720"/>
    <lineage>
        <taxon>Eukaryota</taxon>
        <taxon>Metazoa</taxon>
        <taxon>Spiralia</taxon>
        <taxon>Gnathifera</taxon>
        <taxon>Rotifera</taxon>
        <taxon>Eurotatoria</taxon>
        <taxon>Bdelloidea</taxon>
        <taxon>Adinetida</taxon>
        <taxon>Adinetidae</taxon>
        <taxon>Adineta</taxon>
    </lineage>
</organism>
<feature type="non-terminal residue" evidence="1">
    <location>
        <position position="39"/>
    </location>
</feature>
<accession>A0A820FU57</accession>
<comment type="caution">
    <text evidence="1">The sequence shown here is derived from an EMBL/GenBank/DDBJ whole genome shotgun (WGS) entry which is preliminary data.</text>
</comment>
<evidence type="ECO:0000313" key="1">
    <source>
        <dbReference type="EMBL" id="CAF4267051.1"/>
    </source>
</evidence>
<name>A0A820FU57_9BILA</name>
<reference evidence="1" key="1">
    <citation type="submission" date="2021-02" db="EMBL/GenBank/DDBJ databases">
        <authorList>
            <person name="Nowell W R."/>
        </authorList>
    </citation>
    <scope>NUCLEOTIDE SEQUENCE</scope>
</reference>
<gene>
    <name evidence="1" type="ORF">OKA104_LOCUS44452</name>
</gene>